<organism evidence="1 2">
    <name type="scientific">Litoreibacter roseus</name>
    <dbReference type="NCBI Taxonomy" id="2601869"/>
    <lineage>
        <taxon>Bacteria</taxon>
        <taxon>Pseudomonadati</taxon>
        <taxon>Pseudomonadota</taxon>
        <taxon>Alphaproteobacteria</taxon>
        <taxon>Rhodobacterales</taxon>
        <taxon>Roseobacteraceae</taxon>
        <taxon>Litoreibacter</taxon>
    </lineage>
</organism>
<accession>A0A6N6JMU3</accession>
<reference evidence="1 2" key="1">
    <citation type="submission" date="2019-12" db="EMBL/GenBank/DDBJ databases">
        <title>Litoreibacter badius sp. nov., a novel bacteriochlorophyll a-containing bacterium in the genus Litoreibacter.</title>
        <authorList>
            <person name="Kanamuro M."/>
            <person name="Takabe Y."/>
            <person name="Mori K."/>
            <person name="Takaichi S."/>
            <person name="Hanada S."/>
        </authorList>
    </citation>
    <scope>NUCLEOTIDE SEQUENCE [LARGE SCALE GENOMIC DNA]</scope>
    <source>
        <strain evidence="1 2">K6</strain>
    </source>
</reference>
<dbReference type="EMBL" id="BLJE01000009">
    <property type="protein sequence ID" value="GFE67250.1"/>
    <property type="molecule type" value="Genomic_DNA"/>
</dbReference>
<dbReference type="AlphaFoldDB" id="A0A6N6JMU3"/>
<keyword evidence="2" id="KW-1185">Reference proteome</keyword>
<dbReference type="InterPro" id="IPR018577">
    <property type="entry name" value="Restrct_endonuc_II_Bpu10I"/>
</dbReference>
<dbReference type="Proteomes" id="UP000436822">
    <property type="component" value="Unassembled WGS sequence"/>
</dbReference>
<name>A0A6N6JMU3_9RHOB</name>
<protein>
    <recommendedName>
        <fullName evidence="3">Bpu10I restriction endonuclease</fullName>
    </recommendedName>
</protein>
<dbReference type="OrthoDB" id="6637615at2"/>
<evidence type="ECO:0008006" key="3">
    <source>
        <dbReference type="Google" id="ProtNLM"/>
    </source>
</evidence>
<dbReference type="Pfam" id="PF09549">
    <property type="entry name" value="RE_Bpu10I"/>
    <property type="match status" value="1"/>
</dbReference>
<gene>
    <name evidence="1" type="ORF">KIN_43240</name>
</gene>
<comment type="caution">
    <text evidence="1">The sequence shown here is derived from an EMBL/GenBank/DDBJ whole genome shotgun (WGS) entry which is preliminary data.</text>
</comment>
<dbReference type="RefSeq" id="WP_159811039.1">
    <property type="nucleotide sequence ID" value="NZ_BLJE01000009.1"/>
</dbReference>
<proteinExistence type="predicted"/>
<evidence type="ECO:0000313" key="1">
    <source>
        <dbReference type="EMBL" id="GFE67250.1"/>
    </source>
</evidence>
<evidence type="ECO:0000313" key="2">
    <source>
        <dbReference type="Proteomes" id="UP000436822"/>
    </source>
</evidence>
<sequence length="292" mass="32243">MTKVGAIASIESLPHGSLLLRKSAEKAVLAPALAAYEAFVKAVSALEIKDDASVIQLVGAFNAYRRAAIPIFEAGKNVPQENLRSTMMEELYAWLFKDIFELLEIDQPLNFKLGKSTSSYVSLTFAPHNFASIFNDPNPRIAKKDQDFAIGATFQLTIQPEGGESPIKSGILIPIVAIECKTYLAKNHLDMCASTAASIKTAAPYCMYVVSAEFIKMDKGVFPELTDISEIFVLCRAKNGDRKKRRDAGLPPHDIHADLICDLFNRVIGHLRSIWWDPDSALKSGRVIQRPF</sequence>